<dbReference type="Pfam" id="PF00072">
    <property type="entry name" value="Response_reg"/>
    <property type="match status" value="1"/>
</dbReference>
<proteinExistence type="predicted"/>
<evidence type="ECO:0000256" key="2">
    <source>
        <dbReference type="PROSITE-ProRule" id="PRU00169"/>
    </source>
</evidence>
<dbReference type="InterPro" id="IPR011006">
    <property type="entry name" value="CheY-like_superfamily"/>
</dbReference>
<feature type="region of interest" description="Disordered" evidence="3">
    <location>
        <begin position="118"/>
        <end position="167"/>
    </location>
</feature>
<keyword evidence="1" id="KW-0238">DNA-binding</keyword>
<protein>
    <submittedName>
        <fullName evidence="5">GYD domain-containing protein</fullName>
    </submittedName>
</protein>
<evidence type="ECO:0000313" key="6">
    <source>
        <dbReference type="Proteomes" id="UP001597053"/>
    </source>
</evidence>
<dbReference type="Pfam" id="PF08734">
    <property type="entry name" value="GYD"/>
    <property type="match status" value="1"/>
</dbReference>
<dbReference type="InterPro" id="IPR014845">
    <property type="entry name" value="GYD/TTHA1554"/>
</dbReference>
<gene>
    <name evidence="5" type="ORF">ACFQZ8_17010</name>
</gene>
<feature type="modified residue" description="4-aspartylphosphate" evidence="2">
    <location>
        <position position="51"/>
    </location>
</feature>
<dbReference type="SMART" id="SM00448">
    <property type="entry name" value="REC"/>
    <property type="match status" value="1"/>
</dbReference>
<keyword evidence="2" id="KW-0597">Phosphoprotein</keyword>
<feature type="domain" description="Response regulatory" evidence="4">
    <location>
        <begin position="2"/>
        <end position="145"/>
    </location>
</feature>
<comment type="caution">
    <text evidence="5">The sequence shown here is derived from an EMBL/GenBank/DDBJ whole genome shotgun (WGS) entry which is preliminary data.</text>
</comment>
<dbReference type="Gene3D" id="3.40.50.2300">
    <property type="match status" value="1"/>
</dbReference>
<dbReference type="PANTHER" id="PTHR48111:SF36">
    <property type="entry name" value="TRANSCRIPTIONAL REGULATORY PROTEIN CUTR"/>
    <property type="match status" value="1"/>
</dbReference>
<dbReference type="SUPFAM" id="SSF52172">
    <property type="entry name" value="CheY-like"/>
    <property type="match status" value="1"/>
</dbReference>
<reference evidence="6" key="1">
    <citation type="journal article" date="2019" name="Int. J. Syst. Evol. Microbiol.">
        <title>The Global Catalogue of Microorganisms (GCM) 10K type strain sequencing project: providing services to taxonomists for standard genome sequencing and annotation.</title>
        <authorList>
            <consortium name="The Broad Institute Genomics Platform"/>
            <consortium name="The Broad Institute Genome Sequencing Center for Infectious Disease"/>
            <person name="Wu L."/>
            <person name="Ma J."/>
        </authorList>
    </citation>
    <scope>NUCLEOTIDE SEQUENCE [LARGE SCALE GENOMIC DNA]</scope>
    <source>
        <strain evidence="6">JCM 32148</strain>
    </source>
</reference>
<dbReference type="Proteomes" id="UP001597053">
    <property type="component" value="Unassembled WGS sequence"/>
</dbReference>
<dbReference type="PROSITE" id="PS50110">
    <property type="entry name" value="RESPONSE_REGULATORY"/>
    <property type="match status" value="1"/>
</dbReference>
<sequence>MRVLVVEDERNLADAIARGLRKRGMAVDVAYDGDTGHELAFVTRYDVVVLDRDLPGVHGDQICAELAAYQTDGLAADGPGTRRPWVARSRTSTILAASRRAADVIRVAELGAGKARRWNARRSADTCEPPPAPPDRNGTMDGPRSRAADGCSDRAADRSRGTPHSAVRSRRALCGTDAWRGDVEMAKFLLRSTYTVDGIRGLDKDGGSKRAEAATKAIEGLGGRVESLCFGLGDYDTYVVCELPDHKTAAALAIAIRAAGGVDTRVTPLLTPAEVDEATRQQLSYEPPGA</sequence>
<evidence type="ECO:0000313" key="5">
    <source>
        <dbReference type="EMBL" id="MFD0785610.1"/>
    </source>
</evidence>
<accession>A0ABW3A3W5</accession>
<evidence type="ECO:0000256" key="3">
    <source>
        <dbReference type="SAM" id="MobiDB-lite"/>
    </source>
</evidence>
<keyword evidence="6" id="KW-1185">Reference proteome</keyword>
<feature type="compositionally biased region" description="Basic and acidic residues" evidence="3">
    <location>
        <begin position="143"/>
        <end position="160"/>
    </location>
</feature>
<dbReference type="EMBL" id="JBHTHM010000899">
    <property type="protein sequence ID" value="MFD0785610.1"/>
    <property type="molecule type" value="Genomic_DNA"/>
</dbReference>
<dbReference type="PANTHER" id="PTHR48111">
    <property type="entry name" value="REGULATOR OF RPOS"/>
    <property type="match status" value="1"/>
</dbReference>
<evidence type="ECO:0000256" key="1">
    <source>
        <dbReference type="ARBA" id="ARBA00023125"/>
    </source>
</evidence>
<dbReference type="InterPro" id="IPR039420">
    <property type="entry name" value="WalR-like"/>
</dbReference>
<dbReference type="InterPro" id="IPR001789">
    <property type="entry name" value="Sig_transdc_resp-reg_receiver"/>
</dbReference>
<evidence type="ECO:0000259" key="4">
    <source>
        <dbReference type="PROSITE" id="PS50110"/>
    </source>
</evidence>
<organism evidence="5 6">
    <name type="scientific">Micromonospora azadirachtae</name>
    <dbReference type="NCBI Taxonomy" id="1970735"/>
    <lineage>
        <taxon>Bacteria</taxon>
        <taxon>Bacillati</taxon>
        <taxon>Actinomycetota</taxon>
        <taxon>Actinomycetes</taxon>
        <taxon>Micromonosporales</taxon>
        <taxon>Micromonosporaceae</taxon>
        <taxon>Micromonospora</taxon>
    </lineage>
</organism>
<name>A0ABW3A3W5_9ACTN</name>